<sequence>MPILDRVVAVGEEKGQGGGSKVAVGEEEENPLEGSGREREAVGIVGIHYGFLIAACSILTGNPTDGFLTHDREGKDRLLERTDDWDHVLVGVTSCYFHLNRPTAVGPYPDPPKNRPIRPTGPAVASGMTAAVRSRDRRCRMTHFYDGTQNAHIVPHHEVSWFINNNMAQYNLNRKLHANDSIDDVSNGILLRSDLHGLLDTPYIVFVPKRGLWVTHAIMCSYDVQRFYHNRSLHDIADVTPQFMYARFAWALFQFLGPFFCAGGAGKGTDPHSSVIDDEEEHKKSVQKKRKNSSADDGVKKTVRGRKKLSVDEDHDNDSQWRYQMNNVNEPSFFLSSSRPHSTSCPTTATFCNRQVPERSTDHEIDVRAGFFVQTGYPSELRRTSASSVSCLLNTRWISTVIEKLRAGEWRLYCFRREGMELHVRWVICRSASEILGKKVP</sequence>
<protein>
    <recommendedName>
        <fullName evidence="2">HNH nuclease domain-containing protein</fullName>
    </recommendedName>
</protein>
<feature type="domain" description="HNH nuclease" evidence="2">
    <location>
        <begin position="139"/>
        <end position="207"/>
    </location>
</feature>
<gene>
    <name evidence="3" type="ORF">Q9L58_008980</name>
</gene>
<feature type="region of interest" description="Disordered" evidence="1">
    <location>
        <begin position="14"/>
        <end position="36"/>
    </location>
</feature>
<name>A0ABR3G8K3_9PEZI</name>
<evidence type="ECO:0000256" key="1">
    <source>
        <dbReference type="SAM" id="MobiDB-lite"/>
    </source>
</evidence>
<dbReference type="Pfam" id="PF13391">
    <property type="entry name" value="HNH_2"/>
    <property type="match status" value="1"/>
</dbReference>
<proteinExistence type="predicted"/>
<comment type="caution">
    <text evidence="3">The sequence shown here is derived from an EMBL/GenBank/DDBJ whole genome shotgun (WGS) entry which is preliminary data.</text>
</comment>
<keyword evidence="4" id="KW-1185">Reference proteome</keyword>
<dbReference type="EMBL" id="JBBBZM010000184">
    <property type="protein sequence ID" value="KAL0632146.1"/>
    <property type="molecule type" value="Genomic_DNA"/>
</dbReference>
<organism evidence="3 4">
    <name type="scientific">Discina gigas</name>
    <dbReference type="NCBI Taxonomy" id="1032678"/>
    <lineage>
        <taxon>Eukaryota</taxon>
        <taxon>Fungi</taxon>
        <taxon>Dikarya</taxon>
        <taxon>Ascomycota</taxon>
        <taxon>Pezizomycotina</taxon>
        <taxon>Pezizomycetes</taxon>
        <taxon>Pezizales</taxon>
        <taxon>Discinaceae</taxon>
        <taxon>Discina</taxon>
    </lineage>
</organism>
<evidence type="ECO:0000313" key="3">
    <source>
        <dbReference type="EMBL" id="KAL0632146.1"/>
    </source>
</evidence>
<dbReference type="InterPro" id="IPR003615">
    <property type="entry name" value="HNH_nuc"/>
</dbReference>
<evidence type="ECO:0000259" key="2">
    <source>
        <dbReference type="Pfam" id="PF13391"/>
    </source>
</evidence>
<accession>A0ABR3G8K3</accession>
<dbReference type="Proteomes" id="UP001447188">
    <property type="component" value="Unassembled WGS sequence"/>
</dbReference>
<reference evidence="3 4" key="1">
    <citation type="submission" date="2024-02" db="EMBL/GenBank/DDBJ databases">
        <title>Discinaceae phylogenomics.</title>
        <authorList>
            <person name="Dirks A.C."/>
            <person name="James T.Y."/>
        </authorList>
    </citation>
    <scope>NUCLEOTIDE SEQUENCE [LARGE SCALE GENOMIC DNA]</scope>
    <source>
        <strain evidence="3 4">ACD0624</strain>
    </source>
</reference>
<feature type="region of interest" description="Disordered" evidence="1">
    <location>
        <begin position="270"/>
        <end position="316"/>
    </location>
</feature>
<evidence type="ECO:0000313" key="4">
    <source>
        <dbReference type="Proteomes" id="UP001447188"/>
    </source>
</evidence>